<dbReference type="CDD" id="cd05943">
    <property type="entry name" value="AACS"/>
    <property type="match status" value="1"/>
</dbReference>
<dbReference type="PANTHER" id="PTHR42921">
    <property type="entry name" value="ACETOACETYL-COA SYNTHETASE"/>
    <property type="match status" value="1"/>
</dbReference>
<sequence>MTESGVPRVLWEPGESMLESANIVEFARWAERTKGVRAFGERAGAEGTLDYDALWRWSTTDIEDFWAAIWEYYGVESETPYEQVLTERVMPGAEWFPGATLNYARQVFEGRDPDTVAIRHATELRPVGEWTWGELRRRTAAIAAGLREKGVGPGDRVAAYLPNLPETVAAFYAVASLGAVWSSCSPDFGVRSVIDRFAQIEPKVLLAVDGYRYGGKDFDRRGVVAELREAMPTVEHTVLLDQLHPGEDAEGTIPWADLEASGAGADLEFTPVAFDHPLWVLYSSGTTGLPKAIVQGHGGILLEQLKNLHLHLDARSDDRVFWYTTTGWMMWNFLVSVLLTRASIVLYDGSPAAPDLNGLWDLAAETGVTLFGASAGFLSSCMKEGVHPTRGRDLSRMRGIGSTGSPLSPEAFSWVYEEFGSDLWLFSTSGGTDVCSCLVGGTPTLPVHEGEIQSRGLGMAVEAWDPEGRPLTGEVGELVVTQPAPSMPVFFWGDESGERLHDSYFSMYPGIWRHGDWIEITERGTAVIYGRSDSTINRGGVRMGTSEIYRAVLALDEVLDALVVDVPQGDGSSRIELFTVLREGADLEGDLPKEIARRIRTDCSPRHVPDRVRAIGSVPRTLSGKTLEVPVKRILMGEPAEKVASRDSLANPEALDHFSSLAAGE</sequence>
<keyword evidence="3" id="KW-0547">Nucleotide-binding</keyword>
<dbReference type="Gene3D" id="3.30.300.30">
    <property type="match status" value="1"/>
</dbReference>
<comment type="similarity">
    <text evidence="1">Belongs to the ATP-dependent AMP-binding enzyme family.</text>
</comment>
<dbReference type="InterPro" id="IPR045851">
    <property type="entry name" value="AMP-bd_C_sf"/>
</dbReference>
<name>A0A918XEE8_9ACTN</name>
<gene>
    <name evidence="8" type="ORF">GCM10007147_25840</name>
</gene>
<feature type="domain" description="AMP-binding enzyme C-terminal" evidence="6">
    <location>
        <begin position="551"/>
        <end position="625"/>
    </location>
</feature>
<dbReference type="InterPro" id="IPR025110">
    <property type="entry name" value="AMP-bd_C"/>
</dbReference>
<keyword evidence="4" id="KW-0067">ATP-binding</keyword>
<feature type="domain" description="Acetyl-coenzyme A synthetase N-terminal" evidence="7">
    <location>
        <begin position="51"/>
        <end position="104"/>
    </location>
</feature>
<dbReference type="GO" id="GO:0005524">
    <property type="term" value="F:ATP binding"/>
    <property type="evidence" value="ECO:0007669"/>
    <property type="project" value="UniProtKB-KW"/>
</dbReference>
<dbReference type="InterPro" id="IPR032387">
    <property type="entry name" value="ACAS_N"/>
</dbReference>
<evidence type="ECO:0000256" key="3">
    <source>
        <dbReference type="ARBA" id="ARBA00022741"/>
    </source>
</evidence>
<dbReference type="InterPro" id="IPR020845">
    <property type="entry name" value="AMP-binding_CS"/>
</dbReference>
<feature type="domain" description="AMP-dependent synthetase/ligase" evidence="5">
    <location>
        <begin position="111"/>
        <end position="484"/>
    </location>
</feature>
<comment type="caution">
    <text evidence="8">The sequence shown here is derived from an EMBL/GenBank/DDBJ whole genome shotgun (WGS) entry which is preliminary data.</text>
</comment>
<dbReference type="Pfam" id="PF16177">
    <property type="entry name" value="ACAS_N"/>
    <property type="match status" value="1"/>
</dbReference>
<dbReference type="Pfam" id="PF13193">
    <property type="entry name" value="AMP-binding_C"/>
    <property type="match status" value="1"/>
</dbReference>
<evidence type="ECO:0000313" key="9">
    <source>
        <dbReference type="Proteomes" id="UP000654947"/>
    </source>
</evidence>
<dbReference type="EMBL" id="BMXL01000012">
    <property type="protein sequence ID" value="GHD27089.1"/>
    <property type="molecule type" value="Genomic_DNA"/>
</dbReference>
<dbReference type="NCBIfam" id="TIGR01217">
    <property type="entry name" value="ac_ac_CoA_syn"/>
    <property type="match status" value="1"/>
</dbReference>
<keyword evidence="9" id="KW-1185">Reference proteome</keyword>
<evidence type="ECO:0000256" key="2">
    <source>
        <dbReference type="ARBA" id="ARBA00022598"/>
    </source>
</evidence>
<protein>
    <submittedName>
        <fullName evidence="8">Acetoacetyl-CoA synthetase</fullName>
    </submittedName>
</protein>
<dbReference type="InterPro" id="IPR000873">
    <property type="entry name" value="AMP-dep_synth/lig_dom"/>
</dbReference>
<proteinExistence type="inferred from homology"/>
<evidence type="ECO:0000259" key="5">
    <source>
        <dbReference type="Pfam" id="PF00501"/>
    </source>
</evidence>
<evidence type="ECO:0000259" key="6">
    <source>
        <dbReference type="Pfam" id="PF13193"/>
    </source>
</evidence>
<dbReference type="AlphaFoldDB" id="A0A918XEE8"/>
<dbReference type="GO" id="GO:0006629">
    <property type="term" value="P:lipid metabolic process"/>
    <property type="evidence" value="ECO:0007669"/>
    <property type="project" value="InterPro"/>
</dbReference>
<dbReference type="PANTHER" id="PTHR42921:SF1">
    <property type="entry name" value="ACETOACETYL-COA SYNTHETASE"/>
    <property type="match status" value="1"/>
</dbReference>
<evidence type="ECO:0000259" key="7">
    <source>
        <dbReference type="Pfam" id="PF16177"/>
    </source>
</evidence>
<evidence type="ECO:0000313" key="8">
    <source>
        <dbReference type="EMBL" id="GHD27089.1"/>
    </source>
</evidence>
<accession>A0A918XEE8</accession>
<dbReference type="NCBIfam" id="NF002937">
    <property type="entry name" value="PRK03584.1"/>
    <property type="match status" value="1"/>
</dbReference>
<organism evidence="8 9">
    <name type="scientific">Nocardiopsis kunsanensis</name>
    <dbReference type="NCBI Taxonomy" id="141693"/>
    <lineage>
        <taxon>Bacteria</taxon>
        <taxon>Bacillati</taxon>
        <taxon>Actinomycetota</taxon>
        <taxon>Actinomycetes</taxon>
        <taxon>Streptosporangiales</taxon>
        <taxon>Nocardiopsidaceae</taxon>
        <taxon>Nocardiopsis</taxon>
    </lineage>
</organism>
<evidence type="ECO:0000256" key="4">
    <source>
        <dbReference type="ARBA" id="ARBA00022840"/>
    </source>
</evidence>
<dbReference type="Proteomes" id="UP000654947">
    <property type="component" value="Unassembled WGS sequence"/>
</dbReference>
<keyword evidence="2" id="KW-0436">Ligase</keyword>
<dbReference type="GO" id="GO:0030729">
    <property type="term" value="F:acetoacetate-CoA ligase activity"/>
    <property type="evidence" value="ECO:0007669"/>
    <property type="project" value="InterPro"/>
</dbReference>
<dbReference type="RefSeq" id="WP_017576402.1">
    <property type="nucleotide sequence ID" value="NZ_BMXL01000012.1"/>
</dbReference>
<dbReference type="PROSITE" id="PS00455">
    <property type="entry name" value="AMP_BINDING"/>
    <property type="match status" value="1"/>
</dbReference>
<reference evidence="8 9" key="1">
    <citation type="journal article" date="2014" name="Int. J. Syst. Evol. Microbiol.">
        <title>Complete genome sequence of Corynebacterium casei LMG S-19264T (=DSM 44701T), isolated from a smear-ripened cheese.</title>
        <authorList>
            <consortium name="US DOE Joint Genome Institute (JGI-PGF)"/>
            <person name="Walter F."/>
            <person name="Albersmeier A."/>
            <person name="Kalinowski J."/>
            <person name="Ruckert C."/>
        </authorList>
    </citation>
    <scope>NUCLEOTIDE SEQUENCE [LARGE SCALE GENOMIC DNA]</scope>
    <source>
        <strain evidence="8 9">KCTC 19473</strain>
    </source>
</reference>
<dbReference type="InterPro" id="IPR042099">
    <property type="entry name" value="ANL_N_sf"/>
</dbReference>
<evidence type="ECO:0000256" key="1">
    <source>
        <dbReference type="ARBA" id="ARBA00006432"/>
    </source>
</evidence>
<dbReference type="Pfam" id="PF00501">
    <property type="entry name" value="AMP-binding"/>
    <property type="match status" value="1"/>
</dbReference>
<dbReference type="Gene3D" id="3.40.50.12780">
    <property type="entry name" value="N-terminal domain of ligase-like"/>
    <property type="match status" value="1"/>
</dbReference>
<dbReference type="InterPro" id="IPR005914">
    <property type="entry name" value="Acac_CoA_synth"/>
</dbReference>
<dbReference type="SUPFAM" id="SSF56801">
    <property type="entry name" value="Acetyl-CoA synthetase-like"/>
    <property type="match status" value="1"/>
</dbReference>